<gene>
    <name evidence="2" type="ORF">ERX46_12075</name>
</gene>
<feature type="domain" description="Amidase" evidence="1">
    <location>
        <begin position="36"/>
        <end position="468"/>
    </location>
</feature>
<protein>
    <recommendedName>
        <fullName evidence="1">Amidase domain-containing protein</fullName>
    </recommendedName>
</protein>
<evidence type="ECO:0000259" key="1">
    <source>
        <dbReference type="Pfam" id="PF01425"/>
    </source>
</evidence>
<evidence type="ECO:0000313" key="3">
    <source>
        <dbReference type="Proteomes" id="UP000293952"/>
    </source>
</evidence>
<name>A0A4Q4KKG6_9FLAO</name>
<dbReference type="PANTHER" id="PTHR43372">
    <property type="entry name" value="FATTY-ACID AMIDE HYDROLASE"/>
    <property type="match status" value="1"/>
</dbReference>
<dbReference type="PIRSF" id="PIRSF001221">
    <property type="entry name" value="Amidase_fungi"/>
    <property type="match status" value="1"/>
</dbReference>
<reference evidence="2 3" key="1">
    <citation type="submission" date="2019-02" db="EMBL/GenBank/DDBJ databases">
        <title>Genome sequence of the sea-ice species Brumimicrobium glaciale.</title>
        <authorList>
            <person name="Bowman J.P."/>
        </authorList>
    </citation>
    <scope>NUCLEOTIDE SEQUENCE [LARGE SCALE GENOMIC DNA]</scope>
    <source>
        <strain evidence="2 3">IC156</strain>
    </source>
</reference>
<dbReference type="Pfam" id="PF01425">
    <property type="entry name" value="Amidase"/>
    <property type="match status" value="1"/>
</dbReference>
<sequence>MTSKHNKNSDLAFLTVTEIAKRIRNKEITSEFITGIYIERIKRFNPQLNAIVIDMEKDALERAKAADVALAQGKSLGKLHGVPITVKEAFNIKGYKTTVNFKQLKNNIALEHSDIVNLLYNEGAIILGKTNIPTLLTDHQTHGPLYPRANNPFDLTRTTGGSTGGGASAVASGLSGVEVGSDMGGSVRIPAHFCGVYSLKTTDGAVSEKGHVPPLPKSKGAFQKMAVFGPISRSLDDLELVFDIIKKEGNESNKDKPKYLAFENKVLSDYSLAWTDSMNDIKAGEETITLLNQLVNDLSGQVKHIEKTLPIINYKEAEENWANILGYLLGQDLPFIIQKIARFQFTYGYSARGKGQHISNGILGNNPKKLEKFTSLRQENIEVFQEFFKNYSFILSPIAVGPAFEHCRTGKPIQVDGREINYWDMCLPFVYIANVLGFPALIAPLGQTKDGLPIGIQIIGPNNSEKELIHFGKLLLPYIQGFKKPENFK</sequence>
<comment type="caution">
    <text evidence="2">The sequence shown here is derived from an EMBL/GenBank/DDBJ whole genome shotgun (WGS) entry which is preliminary data.</text>
</comment>
<dbReference type="InterPro" id="IPR023631">
    <property type="entry name" value="Amidase_dom"/>
</dbReference>
<dbReference type="Proteomes" id="UP000293952">
    <property type="component" value="Unassembled WGS sequence"/>
</dbReference>
<dbReference type="InterPro" id="IPR052739">
    <property type="entry name" value="FAAH2"/>
</dbReference>
<keyword evidence="3" id="KW-1185">Reference proteome</keyword>
<dbReference type="AlphaFoldDB" id="A0A4Q4KKG6"/>
<dbReference type="EMBL" id="SETE01000005">
    <property type="protein sequence ID" value="RYM32794.1"/>
    <property type="molecule type" value="Genomic_DNA"/>
</dbReference>
<dbReference type="RefSeq" id="WP_130094132.1">
    <property type="nucleotide sequence ID" value="NZ_SETE01000005.1"/>
</dbReference>
<dbReference type="Gene3D" id="3.90.1300.10">
    <property type="entry name" value="Amidase signature (AS) domain"/>
    <property type="match status" value="1"/>
</dbReference>
<dbReference type="PANTHER" id="PTHR43372:SF4">
    <property type="entry name" value="FATTY-ACID AMIDE HYDROLASE 2"/>
    <property type="match status" value="1"/>
</dbReference>
<evidence type="ECO:0000313" key="2">
    <source>
        <dbReference type="EMBL" id="RYM32794.1"/>
    </source>
</evidence>
<dbReference type="OrthoDB" id="9811471at2"/>
<dbReference type="InterPro" id="IPR036928">
    <property type="entry name" value="AS_sf"/>
</dbReference>
<dbReference type="GO" id="GO:0012505">
    <property type="term" value="C:endomembrane system"/>
    <property type="evidence" value="ECO:0007669"/>
    <property type="project" value="TreeGrafter"/>
</dbReference>
<dbReference type="SUPFAM" id="SSF75304">
    <property type="entry name" value="Amidase signature (AS) enzymes"/>
    <property type="match status" value="1"/>
</dbReference>
<organism evidence="2 3">
    <name type="scientific">Brumimicrobium glaciale</name>
    <dbReference type="NCBI Taxonomy" id="200475"/>
    <lineage>
        <taxon>Bacteria</taxon>
        <taxon>Pseudomonadati</taxon>
        <taxon>Bacteroidota</taxon>
        <taxon>Flavobacteriia</taxon>
        <taxon>Flavobacteriales</taxon>
        <taxon>Crocinitomicaceae</taxon>
        <taxon>Brumimicrobium</taxon>
    </lineage>
</organism>
<proteinExistence type="predicted"/>
<accession>A0A4Q4KKG6</accession>